<proteinExistence type="predicted"/>
<protein>
    <submittedName>
        <fullName evidence="1">Uncharacterized protein</fullName>
    </submittedName>
</protein>
<reference evidence="1 2" key="1">
    <citation type="journal article" date="2011" name="J. Bacteriol.">
        <title>Genome sequences of the biotechnologically important Bacillus megaterium strains QM B1551 and DSM319.</title>
        <authorList>
            <person name="Eppinger M."/>
            <person name="Bunk B."/>
            <person name="Johns M.A."/>
            <person name="Edirisinghe J.N."/>
            <person name="Kutumbaka K.K."/>
            <person name="Koenig S.S."/>
            <person name="Huot Creasy H."/>
            <person name="Rosovitz M.J."/>
            <person name="Riley D.R."/>
            <person name="Daugherty S."/>
            <person name="Martin M."/>
            <person name="Elbourne L.D."/>
            <person name="Paulsen I."/>
            <person name="Biedendieck R."/>
            <person name="Braun C."/>
            <person name="Grayburn S."/>
            <person name="Dhingra S."/>
            <person name="Lukyanchuk V."/>
            <person name="Ball B."/>
            <person name="Ul-Qamar R."/>
            <person name="Seibel J."/>
            <person name="Bremer E."/>
            <person name="Jahn D."/>
            <person name="Ravel J."/>
            <person name="Vary P.S."/>
        </authorList>
    </citation>
    <scope>NUCLEOTIDE SEQUENCE [LARGE SCALE GENOMIC DNA]</scope>
    <source>
        <strain evidence="2">DSM 319 / IMG 1521</strain>
    </source>
</reference>
<evidence type="ECO:0000313" key="2">
    <source>
        <dbReference type="Proteomes" id="UP000002365"/>
    </source>
</evidence>
<name>D5DHU8_PRIM3</name>
<dbReference type="HOGENOM" id="CLU_3076817_0_0_9"/>
<dbReference type="EMBL" id="CP001982">
    <property type="protein sequence ID" value="ADF39786.1"/>
    <property type="molecule type" value="Genomic_DNA"/>
</dbReference>
<accession>D5DHU8</accession>
<sequence length="53" mass="6505">MYICICKEKSSSTPRRGFFMSENITRIKNSSAYVYIEEYIRKRKHYKKQKFSE</sequence>
<gene>
    <name evidence="1" type="ordered locus">BMD_2945</name>
</gene>
<organism evidence="1 2">
    <name type="scientific">Priestia megaterium (strain DSM 319 / IMG 1521)</name>
    <name type="common">Bacillus megaterium</name>
    <dbReference type="NCBI Taxonomy" id="592022"/>
    <lineage>
        <taxon>Bacteria</taxon>
        <taxon>Bacillati</taxon>
        <taxon>Bacillota</taxon>
        <taxon>Bacilli</taxon>
        <taxon>Bacillales</taxon>
        <taxon>Bacillaceae</taxon>
        <taxon>Priestia</taxon>
    </lineage>
</organism>
<dbReference type="AlphaFoldDB" id="D5DHU8"/>
<dbReference type="KEGG" id="bmd:BMD_2945"/>
<evidence type="ECO:0000313" key="1">
    <source>
        <dbReference type="EMBL" id="ADF39786.1"/>
    </source>
</evidence>
<dbReference type="Proteomes" id="UP000002365">
    <property type="component" value="Chromosome"/>
</dbReference>